<sequence>MLVIGLTGGIGCGKTAVTDCFTSLGVPVIDADTVAREVVLPGQPALQAIAEKFGPEAITSEGSLNRNWLREHIFSDAGAKRELEAILHPRIRAEMRRQLSEVEGSYAIFSIPLLLETGQDKTVDRILVVDCDPELQISRVTQRDDASESQTRAIIATQIDRKSRLTAADDIITNNGSLSELRPQVEALHQKYLNLAN</sequence>
<feature type="binding site" evidence="5">
    <location>
        <begin position="11"/>
        <end position="16"/>
    </location>
    <ligand>
        <name>ATP</name>
        <dbReference type="ChEBI" id="CHEBI:30616"/>
    </ligand>
</feature>
<dbReference type="GO" id="GO:0004140">
    <property type="term" value="F:dephospho-CoA kinase activity"/>
    <property type="evidence" value="ECO:0007669"/>
    <property type="project" value="UniProtKB-UniRule"/>
</dbReference>
<comment type="caution">
    <text evidence="7">The sequence shown here is derived from an EMBL/GenBank/DDBJ whole genome shotgun (WGS) entry which is preliminary data.</text>
</comment>
<evidence type="ECO:0000256" key="2">
    <source>
        <dbReference type="ARBA" id="ARBA00022741"/>
    </source>
</evidence>
<evidence type="ECO:0000313" key="8">
    <source>
        <dbReference type="Proteomes" id="UP000317355"/>
    </source>
</evidence>
<comment type="similarity">
    <text evidence="1 5">Belongs to the CoaE family.</text>
</comment>
<keyword evidence="5" id="KW-0963">Cytoplasm</keyword>
<dbReference type="Gene3D" id="3.40.50.300">
    <property type="entry name" value="P-loop containing nucleotide triphosphate hydrolases"/>
    <property type="match status" value="1"/>
</dbReference>
<dbReference type="Pfam" id="PF01121">
    <property type="entry name" value="CoaE"/>
    <property type="match status" value="1"/>
</dbReference>
<dbReference type="PROSITE" id="PS51219">
    <property type="entry name" value="DPCK"/>
    <property type="match status" value="1"/>
</dbReference>
<accession>A0A558DBX6</accession>
<reference evidence="7 8" key="1">
    <citation type="submission" date="2019-07" db="EMBL/GenBank/DDBJ databases">
        <title>The pathways for chlorine oxyanion respiration interact through the shared metabolite chlorate.</title>
        <authorList>
            <person name="Barnum T.P."/>
            <person name="Cheng Y."/>
            <person name="Hill K.A."/>
            <person name="Lucas L.N."/>
            <person name="Carlson H.K."/>
            <person name="Coates J.D."/>
        </authorList>
    </citation>
    <scope>NUCLEOTIDE SEQUENCE [LARGE SCALE GENOMIC DNA]</scope>
    <source>
        <strain evidence="7">BK-3</strain>
    </source>
</reference>
<dbReference type="EC" id="2.7.1.24" evidence="5 6"/>
<dbReference type="SUPFAM" id="SSF52540">
    <property type="entry name" value="P-loop containing nucleoside triphosphate hydrolases"/>
    <property type="match status" value="1"/>
</dbReference>
<dbReference type="InterPro" id="IPR001977">
    <property type="entry name" value="Depp_CoAkinase"/>
</dbReference>
<comment type="subcellular location">
    <subcellularLocation>
        <location evidence="5">Cytoplasm</location>
    </subcellularLocation>
</comment>
<keyword evidence="2 5" id="KW-0547">Nucleotide-binding</keyword>
<keyword evidence="3 5" id="KW-0067">ATP-binding</keyword>
<dbReference type="AlphaFoldDB" id="A0A558DBX6"/>
<dbReference type="GO" id="GO:0005524">
    <property type="term" value="F:ATP binding"/>
    <property type="evidence" value="ECO:0007669"/>
    <property type="project" value="UniProtKB-UniRule"/>
</dbReference>
<dbReference type="GO" id="GO:0005737">
    <property type="term" value="C:cytoplasm"/>
    <property type="evidence" value="ECO:0007669"/>
    <property type="project" value="UniProtKB-SubCell"/>
</dbReference>
<dbReference type="GO" id="GO:0015937">
    <property type="term" value="P:coenzyme A biosynthetic process"/>
    <property type="evidence" value="ECO:0007669"/>
    <property type="project" value="UniProtKB-UniRule"/>
</dbReference>
<evidence type="ECO:0000256" key="3">
    <source>
        <dbReference type="ARBA" id="ARBA00022840"/>
    </source>
</evidence>
<dbReference type="Proteomes" id="UP000317355">
    <property type="component" value="Unassembled WGS sequence"/>
</dbReference>
<evidence type="ECO:0000256" key="4">
    <source>
        <dbReference type="ARBA" id="ARBA00022993"/>
    </source>
</evidence>
<dbReference type="PANTHER" id="PTHR10695">
    <property type="entry name" value="DEPHOSPHO-COA KINASE-RELATED"/>
    <property type="match status" value="1"/>
</dbReference>
<dbReference type="NCBIfam" id="TIGR00152">
    <property type="entry name" value="dephospho-CoA kinase"/>
    <property type="match status" value="1"/>
</dbReference>
<comment type="catalytic activity">
    <reaction evidence="5">
        <text>3'-dephospho-CoA + ATP = ADP + CoA + H(+)</text>
        <dbReference type="Rhea" id="RHEA:18245"/>
        <dbReference type="ChEBI" id="CHEBI:15378"/>
        <dbReference type="ChEBI" id="CHEBI:30616"/>
        <dbReference type="ChEBI" id="CHEBI:57287"/>
        <dbReference type="ChEBI" id="CHEBI:57328"/>
        <dbReference type="ChEBI" id="CHEBI:456216"/>
        <dbReference type="EC" id="2.7.1.24"/>
    </reaction>
</comment>
<evidence type="ECO:0000256" key="5">
    <source>
        <dbReference type="HAMAP-Rule" id="MF_00376"/>
    </source>
</evidence>
<comment type="function">
    <text evidence="5">Catalyzes the phosphorylation of the 3'-hydroxyl group of dephosphocoenzyme A to form coenzyme A.</text>
</comment>
<dbReference type="InterPro" id="IPR027417">
    <property type="entry name" value="P-loop_NTPase"/>
</dbReference>
<comment type="pathway">
    <text evidence="5">Cofactor biosynthesis; coenzyme A biosynthesis; CoA from (R)-pantothenate: step 5/5.</text>
</comment>
<dbReference type="EMBL" id="VMRY01000009">
    <property type="protein sequence ID" value="TVT58537.1"/>
    <property type="molecule type" value="Genomic_DNA"/>
</dbReference>
<organism evidence="7 8">
    <name type="scientific">Sedimenticola thiotaurini</name>
    <dbReference type="NCBI Taxonomy" id="1543721"/>
    <lineage>
        <taxon>Bacteria</taxon>
        <taxon>Pseudomonadati</taxon>
        <taxon>Pseudomonadota</taxon>
        <taxon>Gammaproteobacteria</taxon>
        <taxon>Chromatiales</taxon>
        <taxon>Sedimenticolaceae</taxon>
        <taxon>Sedimenticola</taxon>
    </lineage>
</organism>
<gene>
    <name evidence="5" type="primary">coaE</name>
    <name evidence="7" type="ORF">FHK82_03970</name>
</gene>
<evidence type="ECO:0000256" key="1">
    <source>
        <dbReference type="ARBA" id="ARBA00009018"/>
    </source>
</evidence>
<dbReference type="HAMAP" id="MF_00376">
    <property type="entry name" value="Dephospho_CoA_kinase"/>
    <property type="match status" value="1"/>
</dbReference>
<keyword evidence="5 7" id="KW-0418">Kinase</keyword>
<name>A0A558DBX6_9GAMM</name>
<protein>
    <recommendedName>
        <fullName evidence="5 6">Dephospho-CoA kinase</fullName>
        <ecNumber evidence="5 6">2.7.1.24</ecNumber>
    </recommendedName>
    <alternativeName>
        <fullName evidence="5">Dephosphocoenzyme A kinase</fullName>
    </alternativeName>
</protein>
<evidence type="ECO:0000313" key="7">
    <source>
        <dbReference type="EMBL" id="TVT58537.1"/>
    </source>
</evidence>
<proteinExistence type="inferred from homology"/>
<dbReference type="CDD" id="cd02022">
    <property type="entry name" value="DPCK"/>
    <property type="match status" value="1"/>
</dbReference>
<keyword evidence="5 7" id="KW-0808">Transferase</keyword>
<evidence type="ECO:0000256" key="6">
    <source>
        <dbReference type="NCBIfam" id="TIGR00152"/>
    </source>
</evidence>
<dbReference type="PANTHER" id="PTHR10695:SF46">
    <property type="entry name" value="BIFUNCTIONAL COENZYME A SYNTHASE-RELATED"/>
    <property type="match status" value="1"/>
</dbReference>
<dbReference type="UniPathway" id="UPA00241">
    <property type="reaction ID" value="UER00356"/>
</dbReference>
<keyword evidence="4 5" id="KW-0173">Coenzyme A biosynthesis</keyword>